<organism evidence="1 2">
    <name type="scientific">Pseudomonas coleopterorum</name>
    <dbReference type="NCBI Taxonomy" id="1605838"/>
    <lineage>
        <taxon>Bacteria</taxon>
        <taxon>Pseudomonadati</taxon>
        <taxon>Pseudomonadota</taxon>
        <taxon>Gammaproteobacteria</taxon>
        <taxon>Pseudomonadales</taxon>
        <taxon>Pseudomonadaceae</taxon>
        <taxon>Pseudomonas</taxon>
    </lineage>
</organism>
<reference evidence="1" key="1">
    <citation type="submission" date="2023-09" db="EMBL/GenBank/DDBJ databases">
        <title>First report of Pseudomonas coleopterorum DJ13 causing leaf spot on Rhododendron pulchrum Sweet in China.</title>
        <authorList>
            <person name="Zhang Y."/>
        </authorList>
    </citation>
    <scope>NUCLEOTIDE SEQUENCE</scope>
    <source>
        <strain evidence="1">DJ13</strain>
    </source>
</reference>
<accession>A0AAJ6LWN5</accession>
<dbReference type="RefSeq" id="WP_310791317.1">
    <property type="nucleotide sequence ID" value="NZ_CP134081.1"/>
</dbReference>
<gene>
    <name evidence="1" type="ORF">RI108_14010</name>
</gene>
<dbReference type="Proteomes" id="UP001258207">
    <property type="component" value="Chromosome"/>
</dbReference>
<evidence type="ECO:0000313" key="1">
    <source>
        <dbReference type="EMBL" id="WNC08424.1"/>
    </source>
</evidence>
<proteinExistence type="predicted"/>
<dbReference type="EMBL" id="CP134081">
    <property type="protein sequence ID" value="WNC08424.1"/>
    <property type="molecule type" value="Genomic_DNA"/>
</dbReference>
<sequence length="197" mass="22042">MMQLNSARAAWHDALYTPWDRQGAHFEQIGRLGCSVQKTAKSINSRHAMHQSISARIQQAIATLPGYLQAFGNHLYSPLSDIDEQEEAQERVLHIAYAAGPKMTARKFEKARYVAQVVLLRYKRLNQGGQGEGIDPLPTVEKMREYILETSGVRLVGDQWARDWGSFVEHCFDACSQLDKAALTPVAKTIAAMKEVA</sequence>
<evidence type="ECO:0000313" key="2">
    <source>
        <dbReference type="Proteomes" id="UP001258207"/>
    </source>
</evidence>
<dbReference type="AlphaFoldDB" id="A0AAJ6LWN5"/>
<name>A0AAJ6LWN5_9PSED</name>
<protein>
    <submittedName>
        <fullName evidence="1">Uncharacterized protein</fullName>
    </submittedName>
</protein>